<sequence length="94" mass="10761">MCLLPFRFPNRRQIQASDERSTRLDCEKVNPIPNSPPPPHTPRPPFFSQSVASFSKSVPIPVGNYLFITLPPLALSLWLSYNAELREYCRTFVV</sequence>
<gene>
    <name evidence="2" type="ORF">CDAR_608931</name>
</gene>
<comment type="caution">
    <text evidence="2">The sequence shown here is derived from an EMBL/GenBank/DDBJ whole genome shotgun (WGS) entry which is preliminary data.</text>
</comment>
<proteinExistence type="predicted"/>
<organism evidence="2 3">
    <name type="scientific">Caerostris darwini</name>
    <dbReference type="NCBI Taxonomy" id="1538125"/>
    <lineage>
        <taxon>Eukaryota</taxon>
        <taxon>Metazoa</taxon>
        <taxon>Ecdysozoa</taxon>
        <taxon>Arthropoda</taxon>
        <taxon>Chelicerata</taxon>
        <taxon>Arachnida</taxon>
        <taxon>Araneae</taxon>
        <taxon>Araneomorphae</taxon>
        <taxon>Entelegynae</taxon>
        <taxon>Araneoidea</taxon>
        <taxon>Araneidae</taxon>
        <taxon>Caerostris</taxon>
    </lineage>
</organism>
<reference evidence="2 3" key="1">
    <citation type="submission" date="2021-06" db="EMBL/GenBank/DDBJ databases">
        <title>Caerostris darwini draft genome.</title>
        <authorList>
            <person name="Kono N."/>
            <person name="Arakawa K."/>
        </authorList>
    </citation>
    <scope>NUCLEOTIDE SEQUENCE [LARGE SCALE GENOMIC DNA]</scope>
</reference>
<evidence type="ECO:0000256" key="1">
    <source>
        <dbReference type="SAM" id="MobiDB-lite"/>
    </source>
</evidence>
<dbReference type="Proteomes" id="UP001054837">
    <property type="component" value="Unassembled WGS sequence"/>
</dbReference>
<dbReference type="AlphaFoldDB" id="A0AAV4WLT3"/>
<protein>
    <submittedName>
        <fullName evidence="2">Uncharacterized protein</fullName>
    </submittedName>
</protein>
<evidence type="ECO:0000313" key="2">
    <source>
        <dbReference type="EMBL" id="GIY82814.1"/>
    </source>
</evidence>
<accession>A0AAV4WLT3</accession>
<dbReference type="EMBL" id="BPLQ01014740">
    <property type="protein sequence ID" value="GIY82814.1"/>
    <property type="molecule type" value="Genomic_DNA"/>
</dbReference>
<feature type="region of interest" description="Disordered" evidence="1">
    <location>
        <begin position="16"/>
        <end position="43"/>
    </location>
</feature>
<keyword evidence="3" id="KW-1185">Reference proteome</keyword>
<feature type="compositionally biased region" description="Basic and acidic residues" evidence="1">
    <location>
        <begin position="17"/>
        <end position="28"/>
    </location>
</feature>
<name>A0AAV4WLT3_9ARAC</name>
<evidence type="ECO:0000313" key="3">
    <source>
        <dbReference type="Proteomes" id="UP001054837"/>
    </source>
</evidence>
<feature type="compositionally biased region" description="Pro residues" evidence="1">
    <location>
        <begin position="33"/>
        <end position="43"/>
    </location>
</feature>